<feature type="domain" description="DNA replication complex GINS protein SLD5 C-terminal" evidence="8">
    <location>
        <begin position="213"/>
        <end position="270"/>
    </location>
</feature>
<evidence type="ECO:0000256" key="4">
    <source>
        <dbReference type="ARBA" id="ARBA00022705"/>
    </source>
</evidence>
<dbReference type="PANTHER" id="PTHR21206">
    <property type="entry name" value="SLD5 PROTEIN"/>
    <property type="match status" value="1"/>
</dbReference>
<feature type="domain" description="GINS subunit" evidence="7">
    <location>
        <begin position="105"/>
        <end position="191"/>
    </location>
</feature>
<evidence type="ECO:0000256" key="6">
    <source>
        <dbReference type="ARBA" id="ARBA00030869"/>
    </source>
</evidence>
<dbReference type="GO" id="GO:0006261">
    <property type="term" value="P:DNA-templated DNA replication"/>
    <property type="evidence" value="ECO:0007669"/>
    <property type="project" value="InterPro"/>
</dbReference>
<dbReference type="InterPro" id="IPR036224">
    <property type="entry name" value="GINS_bundle-like_dom_sf"/>
</dbReference>
<dbReference type="InterPro" id="IPR038749">
    <property type="entry name" value="Sld5_GINS_A"/>
</dbReference>
<dbReference type="AlphaFoldDB" id="A0A8D8VB59"/>
<dbReference type="Gene3D" id="3.40.5.60">
    <property type="match status" value="1"/>
</dbReference>
<dbReference type="InterPro" id="IPR021151">
    <property type="entry name" value="GINS_A"/>
</dbReference>
<dbReference type="InterPro" id="IPR031633">
    <property type="entry name" value="SLD5_C"/>
</dbReference>
<evidence type="ECO:0000313" key="9">
    <source>
        <dbReference type="EMBL" id="CAG6718331.1"/>
    </source>
</evidence>
<dbReference type="GO" id="GO:0000811">
    <property type="term" value="C:GINS complex"/>
    <property type="evidence" value="ECO:0007669"/>
    <property type="project" value="TreeGrafter"/>
</dbReference>
<dbReference type="GO" id="GO:0000727">
    <property type="term" value="P:double-strand break repair via break-induced replication"/>
    <property type="evidence" value="ECO:0007669"/>
    <property type="project" value="TreeGrafter"/>
</dbReference>
<dbReference type="SUPFAM" id="SSF158573">
    <property type="entry name" value="GINS helical bundle-like"/>
    <property type="match status" value="1"/>
</dbReference>
<evidence type="ECO:0000256" key="1">
    <source>
        <dbReference type="ARBA" id="ARBA00004123"/>
    </source>
</evidence>
<evidence type="ECO:0000259" key="7">
    <source>
        <dbReference type="Pfam" id="PF05916"/>
    </source>
</evidence>
<keyword evidence="5" id="KW-0539">Nucleus</keyword>
<proteinExistence type="inferred from homology"/>
<reference evidence="9" key="1">
    <citation type="submission" date="2021-05" db="EMBL/GenBank/DDBJ databases">
        <authorList>
            <person name="Alioto T."/>
            <person name="Alioto T."/>
            <person name="Gomez Garrido J."/>
        </authorList>
    </citation>
    <scope>NUCLEOTIDE SEQUENCE</scope>
</reference>
<dbReference type="CDD" id="cd11711">
    <property type="entry name" value="GINS_A_Sld5"/>
    <property type="match status" value="1"/>
</dbReference>
<dbReference type="EMBL" id="HBUF01357313">
    <property type="protein sequence ID" value="CAG6718333.1"/>
    <property type="molecule type" value="Transcribed_RNA"/>
</dbReference>
<comment type="similarity">
    <text evidence="2">Belongs to the GINS4/SLD5 family.</text>
</comment>
<accession>A0A8D8VB59</accession>
<evidence type="ECO:0000259" key="8">
    <source>
        <dbReference type="Pfam" id="PF16922"/>
    </source>
</evidence>
<protein>
    <recommendedName>
        <fullName evidence="3">DNA replication complex GINS protein SLD5</fullName>
    </recommendedName>
    <alternativeName>
        <fullName evidence="6">GINS complex subunit 4</fullName>
    </alternativeName>
</protein>
<dbReference type="SUPFAM" id="SSF160059">
    <property type="entry name" value="PriA/YqbF domain"/>
    <property type="match status" value="1"/>
</dbReference>
<comment type="subcellular location">
    <subcellularLocation>
        <location evidence="1">Nucleus</location>
    </subcellularLocation>
</comment>
<dbReference type="Pfam" id="PF16922">
    <property type="entry name" value="SLD5_C"/>
    <property type="match status" value="1"/>
</dbReference>
<evidence type="ECO:0000256" key="2">
    <source>
        <dbReference type="ARBA" id="ARBA00008187"/>
    </source>
</evidence>
<dbReference type="EMBL" id="HBUF01357311">
    <property type="protein sequence ID" value="CAG6718331.1"/>
    <property type="molecule type" value="Transcribed_RNA"/>
</dbReference>
<dbReference type="CDD" id="cd21692">
    <property type="entry name" value="GINS_B_Sld5"/>
    <property type="match status" value="1"/>
</dbReference>
<dbReference type="PANTHER" id="PTHR21206:SF0">
    <property type="entry name" value="DNA REPLICATION COMPLEX GINS PROTEIN SLD5"/>
    <property type="match status" value="1"/>
</dbReference>
<dbReference type="EMBL" id="HBUF01357312">
    <property type="protein sequence ID" value="CAG6718332.1"/>
    <property type="molecule type" value="Transcribed_RNA"/>
</dbReference>
<dbReference type="Pfam" id="PF05916">
    <property type="entry name" value="Sld5"/>
    <property type="match status" value="1"/>
</dbReference>
<sequence>MLPYLKVKRYLRSNKITLCKKTLISIIQGSINSSEFLLLIPTPSLNTMNLAGNSLFDLMESDPAENDDENISVQKVLETIKTAWRNEKLSPELLPNKMEYVDCMLEQIKQMEENIEKLRKDDIRIEIHRMEIERIRYVITSYLRIRVEKIEKFAFDIVQQDTERSTENAYLSPDEMKYARAYLSSVDNHCNKYLNLLPPNLRTLEDKNKVIRPDLNSYVFLRAGKDVPNVYIKDMSENKEDEFVLDEGSQHILPYESIAESVKNGDVELL</sequence>
<name>A0A8D8VB59_9HEMI</name>
<dbReference type="Gene3D" id="1.20.58.1030">
    <property type="match status" value="1"/>
</dbReference>
<keyword evidence="4" id="KW-0235">DNA replication</keyword>
<evidence type="ECO:0000256" key="5">
    <source>
        <dbReference type="ARBA" id="ARBA00023242"/>
    </source>
</evidence>
<dbReference type="InterPro" id="IPR008591">
    <property type="entry name" value="GINS_Sld5"/>
</dbReference>
<evidence type="ECO:0000256" key="3">
    <source>
        <dbReference type="ARBA" id="ARBA00014804"/>
    </source>
</evidence>
<organism evidence="9">
    <name type="scientific">Cacopsylla melanoneura</name>
    <dbReference type="NCBI Taxonomy" id="428564"/>
    <lineage>
        <taxon>Eukaryota</taxon>
        <taxon>Metazoa</taxon>
        <taxon>Ecdysozoa</taxon>
        <taxon>Arthropoda</taxon>
        <taxon>Hexapoda</taxon>
        <taxon>Insecta</taxon>
        <taxon>Pterygota</taxon>
        <taxon>Neoptera</taxon>
        <taxon>Paraneoptera</taxon>
        <taxon>Hemiptera</taxon>
        <taxon>Sternorrhyncha</taxon>
        <taxon>Psylloidea</taxon>
        <taxon>Psyllidae</taxon>
        <taxon>Psyllinae</taxon>
        <taxon>Cacopsylla</taxon>
    </lineage>
</organism>